<accession>A0AAV4HCW6</accession>
<feature type="signal peptide" evidence="1">
    <location>
        <begin position="1"/>
        <end position="33"/>
    </location>
</feature>
<evidence type="ECO:0000313" key="4">
    <source>
        <dbReference type="Proteomes" id="UP000762676"/>
    </source>
</evidence>
<proteinExistence type="predicted"/>
<dbReference type="InterPro" id="IPR038670">
    <property type="entry name" value="HslJ-like_sf"/>
</dbReference>
<dbReference type="Proteomes" id="UP000762676">
    <property type="component" value="Unassembled WGS sequence"/>
</dbReference>
<dbReference type="AlphaFoldDB" id="A0AAV4HCW6"/>
<keyword evidence="3" id="KW-0346">Stress response</keyword>
<feature type="domain" description="DUF306" evidence="2">
    <location>
        <begin position="40"/>
        <end position="148"/>
    </location>
</feature>
<dbReference type="Gene3D" id="2.40.128.270">
    <property type="match status" value="1"/>
</dbReference>
<comment type="caution">
    <text evidence="3">The sequence shown here is derived from an EMBL/GenBank/DDBJ whole genome shotgun (WGS) entry which is preliminary data.</text>
</comment>
<keyword evidence="1" id="KW-0732">Signal</keyword>
<evidence type="ECO:0000313" key="3">
    <source>
        <dbReference type="EMBL" id="GFR95549.1"/>
    </source>
</evidence>
<dbReference type="InterPro" id="IPR005184">
    <property type="entry name" value="DUF306_Meta_HslJ"/>
</dbReference>
<dbReference type="InterPro" id="IPR053147">
    <property type="entry name" value="Hsp_HslJ-like"/>
</dbReference>
<organism evidence="3 4">
    <name type="scientific">Elysia marginata</name>
    <dbReference type="NCBI Taxonomy" id="1093978"/>
    <lineage>
        <taxon>Eukaryota</taxon>
        <taxon>Metazoa</taxon>
        <taxon>Spiralia</taxon>
        <taxon>Lophotrochozoa</taxon>
        <taxon>Mollusca</taxon>
        <taxon>Gastropoda</taxon>
        <taxon>Heterobranchia</taxon>
        <taxon>Euthyneura</taxon>
        <taxon>Panpulmonata</taxon>
        <taxon>Sacoglossa</taxon>
        <taxon>Placobranchoidea</taxon>
        <taxon>Plakobranchidae</taxon>
        <taxon>Elysia</taxon>
    </lineage>
</organism>
<feature type="chain" id="PRO_5043966124" evidence="1">
    <location>
        <begin position="34"/>
        <end position="154"/>
    </location>
</feature>
<reference evidence="3 4" key="1">
    <citation type="journal article" date="2021" name="Elife">
        <title>Chloroplast acquisition without the gene transfer in kleptoplastic sea slugs, Plakobranchus ocellatus.</title>
        <authorList>
            <person name="Maeda T."/>
            <person name="Takahashi S."/>
            <person name="Yoshida T."/>
            <person name="Shimamura S."/>
            <person name="Takaki Y."/>
            <person name="Nagai Y."/>
            <person name="Toyoda A."/>
            <person name="Suzuki Y."/>
            <person name="Arimoto A."/>
            <person name="Ishii H."/>
            <person name="Satoh N."/>
            <person name="Nishiyama T."/>
            <person name="Hasebe M."/>
            <person name="Maruyama T."/>
            <person name="Minagawa J."/>
            <person name="Obokata J."/>
            <person name="Shigenobu S."/>
        </authorList>
    </citation>
    <scope>NUCLEOTIDE SEQUENCE [LARGE SCALE GENOMIC DNA]</scope>
</reference>
<evidence type="ECO:0000259" key="2">
    <source>
        <dbReference type="Pfam" id="PF03724"/>
    </source>
</evidence>
<gene>
    <name evidence="3" type="ORF">ElyMa_004431900</name>
</gene>
<name>A0AAV4HCW6_9GAST</name>
<protein>
    <submittedName>
        <fullName evidence="3">Heat shock protein HslJ</fullName>
    </submittedName>
</protein>
<dbReference type="EMBL" id="BMAT01008931">
    <property type="protein sequence ID" value="GFR95549.1"/>
    <property type="molecule type" value="Genomic_DNA"/>
</dbReference>
<evidence type="ECO:0000256" key="1">
    <source>
        <dbReference type="SAM" id="SignalP"/>
    </source>
</evidence>
<dbReference type="Pfam" id="PF03724">
    <property type="entry name" value="META"/>
    <property type="match status" value="1"/>
</dbReference>
<keyword evidence="4" id="KW-1185">Reference proteome</keyword>
<sequence>MGGINAFVPLKKQVIMKQSFWALALLLLAGCTAHEAVTRENLMHHHWVLTSIDQKAVPDKTAGQAQPDLEIGENLTVNGTTGCNRYRGQGKLDGSLFKVQQLSTTRRACRPPYSNIEQTLTSVLNSGAEITLTKDTLTLKNAQHTLVFTLRDWL</sequence>
<dbReference type="PANTHER" id="PTHR35535:SF1">
    <property type="entry name" value="HEAT SHOCK PROTEIN HSLJ"/>
    <property type="match status" value="1"/>
</dbReference>
<dbReference type="PANTHER" id="PTHR35535">
    <property type="entry name" value="HEAT SHOCK PROTEIN HSLJ"/>
    <property type="match status" value="1"/>
</dbReference>